<comment type="caution">
    <text evidence="1">The sequence shown here is derived from an EMBL/GenBank/DDBJ whole genome shotgun (WGS) entry which is preliminary data.</text>
</comment>
<dbReference type="EMBL" id="JAHLQT010024847">
    <property type="protein sequence ID" value="KAG7165086.1"/>
    <property type="molecule type" value="Genomic_DNA"/>
</dbReference>
<dbReference type="GO" id="GO:0006888">
    <property type="term" value="P:endoplasmic reticulum to Golgi vesicle-mediated transport"/>
    <property type="evidence" value="ECO:0007669"/>
    <property type="project" value="TreeGrafter"/>
</dbReference>
<reference evidence="1" key="1">
    <citation type="journal article" date="2021" name="Sci. Adv.">
        <title>The American lobster genome reveals insights on longevity, neural, and immune adaptations.</title>
        <authorList>
            <person name="Polinski J.M."/>
            <person name="Zimin A.V."/>
            <person name="Clark K.F."/>
            <person name="Kohn A.B."/>
            <person name="Sadowski N."/>
            <person name="Timp W."/>
            <person name="Ptitsyn A."/>
            <person name="Khanna P."/>
            <person name="Romanova D.Y."/>
            <person name="Williams P."/>
            <person name="Greenwood S.J."/>
            <person name="Moroz L.L."/>
            <person name="Walt D.R."/>
            <person name="Bodnar A.G."/>
        </authorList>
    </citation>
    <scope>NUCLEOTIDE SEQUENCE</scope>
    <source>
        <strain evidence="1">GMGI-L3</strain>
    </source>
</reference>
<sequence>MNSRMVDAVGDGGVAGGLAVQRNAEQSDHLDFTLLPARRCLRQRLRERLHWQDKRLMTHLQGMMEAGPGVASRLHPQNPPWARRPSYNATENYLRALTDGEVDGVFVEIGAQDGQWLSNTWRLEATQGWRGLLVEADPRNYQRLRTSPRTSSTLPVCVTPGLTVHKESMIKTHYPNTATEGLLRAQEGRSKLRRYATASEVWAGDEWSTTCYPIISVLAAFRYRKIDLLTLDLSGGGLEMTLDFLSKNKQLGSPFFVRRILYQDSQLSQFFDLNQVREDFKRLGYHMLMMKPVHYLLYHESISVAIH</sequence>
<dbReference type="Proteomes" id="UP000747542">
    <property type="component" value="Unassembled WGS sequence"/>
</dbReference>
<evidence type="ECO:0008006" key="3">
    <source>
        <dbReference type="Google" id="ProtNLM"/>
    </source>
</evidence>
<dbReference type="InterPro" id="IPR029063">
    <property type="entry name" value="SAM-dependent_MTases_sf"/>
</dbReference>
<evidence type="ECO:0000313" key="1">
    <source>
        <dbReference type="EMBL" id="KAG7165086.1"/>
    </source>
</evidence>
<organism evidence="1 2">
    <name type="scientific">Homarus americanus</name>
    <name type="common">American lobster</name>
    <dbReference type="NCBI Taxonomy" id="6706"/>
    <lineage>
        <taxon>Eukaryota</taxon>
        <taxon>Metazoa</taxon>
        <taxon>Ecdysozoa</taxon>
        <taxon>Arthropoda</taxon>
        <taxon>Crustacea</taxon>
        <taxon>Multicrustacea</taxon>
        <taxon>Malacostraca</taxon>
        <taxon>Eumalacostraca</taxon>
        <taxon>Eucarida</taxon>
        <taxon>Decapoda</taxon>
        <taxon>Pleocyemata</taxon>
        <taxon>Astacidea</taxon>
        <taxon>Nephropoidea</taxon>
        <taxon>Nephropidae</taxon>
        <taxon>Homarus</taxon>
    </lineage>
</organism>
<dbReference type="PANTHER" id="PTHR34009">
    <property type="entry name" value="PROTEIN STAR"/>
    <property type="match status" value="1"/>
</dbReference>
<accession>A0A8J5JYX8</accession>
<gene>
    <name evidence="1" type="ORF">Hamer_G004860</name>
</gene>
<dbReference type="PANTHER" id="PTHR34009:SF2">
    <property type="entry name" value="PROTEIN STAR"/>
    <property type="match status" value="1"/>
</dbReference>
<dbReference type="AlphaFoldDB" id="A0A8J5JYX8"/>
<dbReference type="InterPro" id="IPR053202">
    <property type="entry name" value="EGF_Rcpt_Signaling_Reg"/>
</dbReference>
<dbReference type="GO" id="GO:0031902">
    <property type="term" value="C:late endosome membrane"/>
    <property type="evidence" value="ECO:0007669"/>
    <property type="project" value="TreeGrafter"/>
</dbReference>
<protein>
    <recommendedName>
        <fullName evidence="3">Protein Star</fullName>
    </recommendedName>
</protein>
<dbReference type="GO" id="GO:0005789">
    <property type="term" value="C:endoplasmic reticulum membrane"/>
    <property type="evidence" value="ECO:0007669"/>
    <property type="project" value="TreeGrafter"/>
</dbReference>
<name>A0A8J5JYX8_HOMAM</name>
<dbReference type="GO" id="GO:0005794">
    <property type="term" value="C:Golgi apparatus"/>
    <property type="evidence" value="ECO:0007669"/>
    <property type="project" value="TreeGrafter"/>
</dbReference>
<evidence type="ECO:0000313" key="2">
    <source>
        <dbReference type="Proteomes" id="UP000747542"/>
    </source>
</evidence>
<keyword evidence="2" id="KW-1185">Reference proteome</keyword>
<dbReference type="Gene3D" id="3.40.50.150">
    <property type="entry name" value="Vaccinia Virus protein VP39"/>
    <property type="match status" value="1"/>
</dbReference>
<dbReference type="GO" id="GO:0005886">
    <property type="term" value="C:plasma membrane"/>
    <property type="evidence" value="ECO:0007669"/>
    <property type="project" value="TreeGrafter"/>
</dbReference>
<dbReference type="GO" id="GO:0016197">
    <property type="term" value="P:endosomal transport"/>
    <property type="evidence" value="ECO:0007669"/>
    <property type="project" value="TreeGrafter"/>
</dbReference>
<proteinExistence type="predicted"/>